<dbReference type="Proteomes" id="UP000184603">
    <property type="component" value="Unassembled WGS sequence"/>
</dbReference>
<evidence type="ECO:0008006" key="8">
    <source>
        <dbReference type="Google" id="ProtNLM"/>
    </source>
</evidence>
<dbReference type="Pfam" id="PF07869">
    <property type="entry name" value="DUF1656"/>
    <property type="match status" value="1"/>
</dbReference>
<protein>
    <recommendedName>
        <fullName evidence="8">DUF1656 domain-containing protein</fullName>
    </recommendedName>
</protein>
<name>A0A1M7Y465_9BACT</name>
<keyword evidence="7" id="KW-1185">Reference proteome</keyword>
<sequence length="70" mass="7708">MNFVPSEFAIAEVYLPPMLVSAAFGLVATLITTRLLNRYRLSRYFVNPSLVFVSILVLYTVIIATVVVGG</sequence>
<accession>A0A1M7Y465</accession>
<evidence type="ECO:0000256" key="4">
    <source>
        <dbReference type="ARBA" id="ARBA00023136"/>
    </source>
</evidence>
<dbReference type="AlphaFoldDB" id="A0A1M7Y465"/>
<proteinExistence type="predicted"/>
<gene>
    <name evidence="6" type="ORF">SAMN02745220_01747</name>
</gene>
<evidence type="ECO:0000256" key="5">
    <source>
        <dbReference type="SAM" id="Phobius"/>
    </source>
</evidence>
<keyword evidence="4 5" id="KW-0472">Membrane</keyword>
<keyword evidence="2 5" id="KW-0812">Transmembrane</keyword>
<keyword evidence="1" id="KW-1003">Cell membrane</keyword>
<feature type="transmembrane region" description="Helical" evidence="5">
    <location>
        <begin position="13"/>
        <end position="32"/>
    </location>
</feature>
<reference evidence="6 7" key="1">
    <citation type="submission" date="2016-12" db="EMBL/GenBank/DDBJ databases">
        <authorList>
            <person name="Song W.-J."/>
            <person name="Kurnit D.M."/>
        </authorList>
    </citation>
    <scope>NUCLEOTIDE SEQUENCE [LARGE SCALE GENOMIC DNA]</scope>
    <source>
        <strain evidence="6 7">DSM 18488</strain>
    </source>
</reference>
<evidence type="ECO:0000313" key="7">
    <source>
        <dbReference type="Proteomes" id="UP000184603"/>
    </source>
</evidence>
<keyword evidence="3 5" id="KW-1133">Transmembrane helix</keyword>
<organism evidence="6 7">
    <name type="scientific">Desulfopila aestuarii DSM 18488</name>
    <dbReference type="NCBI Taxonomy" id="1121416"/>
    <lineage>
        <taxon>Bacteria</taxon>
        <taxon>Pseudomonadati</taxon>
        <taxon>Thermodesulfobacteriota</taxon>
        <taxon>Desulfobulbia</taxon>
        <taxon>Desulfobulbales</taxon>
        <taxon>Desulfocapsaceae</taxon>
        <taxon>Desulfopila</taxon>
    </lineage>
</organism>
<dbReference type="RefSeq" id="WP_073613053.1">
    <property type="nucleotide sequence ID" value="NZ_FRFE01000006.1"/>
</dbReference>
<evidence type="ECO:0000313" key="6">
    <source>
        <dbReference type="EMBL" id="SHO47058.1"/>
    </source>
</evidence>
<evidence type="ECO:0000256" key="1">
    <source>
        <dbReference type="ARBA" id="ARBA00022475"/>
    </source>
</evidence>
<dbReference type="EMBL" id="FRFE01000006">
    <property type="protein sequence ID" value="SHO47058.1"/>
    <property type="molecule type" value="Genomic_DNA"/>
</dbReference>
<dbReference type="STRING" id="1121416.SAMN02745220_01747"/>
<dbReference type="OrthoDB" id="5461070at2"/>
<evidence type="ECO:0000256" key="2">
    <source>
        <dbReference type="ARBA" id="ARBA00022692"/>
    </source>
</evidence>
<dbReference type="InterPro" id="IPR012451">
    <property type="entry name" value="DUF1656"/>
</dbReference>
<feature type="transmembrane region" description="Helical" evidence="5">
    <location>
        <begin position="44"/>
        <end position="68"/>
    </location>
</feature>
<evidence type="ECO:0000256" key="3">
    <source>
        <dbReference type="ARBA" id="ARBA00022989"/>
    </source>
</evidence>